<dbReference type="GO" id="GO:0005694">
    <property type="term" value="C:chromosome"/>
    <property type="evidence" value="ECO:0007669"/>
    <property type="project" value="TreeGrafter"/>
</dbReference>
<reference evidence="2 3" key="1">
    <citation type="submission" date="2017-09" db="EMBL/GenBank/DDBJ databases">
        <title>Depth-based differentiation of microbial function through sediment-hosted aquifers and enrichment of novel symbionts in the deep terrestrial subsurface.</title>
        <authorList>
            <person name="Probst A.J."/>
            <person name="Ladd B."/>
            <person name="Jarett J.K."/>
            <person name="Geller-Mcgrath D.E."/>
            <person name="Sieber C.M."/>
            <person name="Emerson J.B."/>
            <person name="Anantharaman K."/>
            <person name="Thomas B.C."/>
            <person name="Malmstrom R."/>
            <person name="Stieglmeier M."/>
            <person name="Klingl A."/>
            <person name="Woyke T."/>
            <person name="Ryan C.M."/>
            <person name="Banfield J.F."/>
        </authorList>
    </citation>
    <scope>NUCLEOTIDE SEQUENCE [LARGE SCALE GENOMIC DNA]</scope>
    <source>
        <strain evidence="2">CG23_combo_of_CG06-09_8_20_14_all_35_49</strain>
    </source>
</reference>
<name>A0A2G9Y8Z1_9BACT</name>
<dbReference type="EMBL" id="PCRE01000034">
    <property type="protein sequence ID" value="PIP14971.1"/>
    <property type="molecule type" value="Genomic_DNA"/>
</dbReference>
<evidence type="ECO:0000259" key="1">
    <source>
        <dbReference type="Pfam" id="PF17762"/>
    </source>
</evidence>
<dbReference type="Gene3D" id="1.10.10.2830">
    <property type="match status" value="1"/>
</dbReference>
<evidence type="ECO:0000313" key="3">
    <source>
        <dbReference type="Proteomes" id="UP000231025"/>
    </source>
</evidence>
<comment type="caution">
    <text evidence="2">The sequence shown here is derived from an EMBL/GenBank/DDBJ whole genome shotgun (WGS) entry which is preliminary data.</text>
</comment>
<gene>
    <name evidence="2" type="ORF">COX47_02425</name>
</gene>
<protein>
    <recommendedName>
        <fullName evidence="1">ParB/Spo0J HTH domain-containing protein</fullName>
    </recommendedName>
</protein>
<accession>A0A2G9Y8Z1</accession>
<sequence>MEETIEKIKQEENFIHKAKLLKGLLDSSGLKKKEMAQKLDIKPSYVSHILRLNRLPEMVIDGYYSDLITVSHLFIISRLKDKKQMADTYEKVLIKNLTVKETEEEVREILYQIKSKGNYLKEKEELIKKFKEKFSRVDIKIIQTRVKGKIVIEVKGNLGKTTKTIKELIKKLTD</sequence>
<dbReference type="AlphaFoldDB" id="A0A2G9Y8Z1"/>
<dbReference type="SUPFAM" id="SSF109709">
    <property type="entry name" value="KorB DNA-binding domain-like"/>
    <property type="match status" value="1"/>
</dbReference>
<dbReference type="GO" id="GO:0007059">
    <property type="term" value="P:chromosome segregation"/>
    <property type="evidence" value="ECO:0007669"/>
    <property type="project" value="TreeGrafter"/>
</dbReference>
<dbReference type="Proteomes" id="UP000231025">
    <property type="component" value="Unassembled WGS sequence"/>
</dbReference>
<dbReference type="InterPro" id="IPR041468">
    <property type="entry name" value="HTH_ParB/Spo0J"/>
</dbReference>
<feature type="domain" description="ParB/Spo0J HTH" evidence="1">
    <location>
        <begin position="13"/>
        <end position="109"/>
    </location>
</feature>
<organism evidence="2 3">
    <name type="scientific">Candidatus Roizmanbacteria bacterium CG23_combo_of_CG06-09_8_20_14_all_35_49</name>
    <dbReference type="NCBI Taxonomy" id="1974863"/>
    <lineage>
        <taxon>Bacteria</taxon>
        <taxon>Candidatus Roizmaniibacteriota</taxon>
    </lineage>
</organism>
<evidence type="ECO:0000313" key="2">
    <source>
        <dbReference type="EMBL" id="PIP14971.1"/>
    </source>
</evidence>
<dbReference type="PANTHER" id="PTHR33375">
    <property type="entry name" value="CHROMOSOME-PARTITIONING PROTEIN PARB-RELATED"/>
    <property type="match status" value="1"/>
</dbReference>
<dbReference type="PANTHER" id="PTHR33375:SF1">
    <property type="entry name" value="CHROMOSOME-PARTITIONING PROTEIN PARB-RELATED"/>
    <property type="match status" value="1"/>
</dbReference>
<dbReference type="InterPro" id="IPR050336">
    <property type="entry name" value="Chromosome_partition/occlusion"/>
</dbReference>
<proteinExistence type="predicted"/>
<dbReference type="Pfam" id="PF17762">
    <property type="entry name" value="HTH_ParB"/>
    <property type="match status" value="1"/>
</dbReference>